<comment type="caution">
    <text evidence="2">The sequence shown here is derived from an EMBL/GenBank/DDBJ whole genome shotgun (WGS) entry which is preliminary data.</text>
</comment>
<organism evidence="2 3">
    <name type="scientific">Nonomuraea polychroma</name>
    <dbReference type="NCBI Taxonomy" id="46176"/>
    <lineage>
        <taxon>Bacteria</taxon>
        <taxon>Bacillati</taxon>
        <taxon>Actinomycetota</taxon>
        <taxon>Actinomycetes</taxon>
        <taxon>Streptosporangiales</taxon>
        <taxon>Streptosporangiaceae</taxon>
        <taxon>Nonomuraea</taxon>
    </lineage>
</organism>
<gene>
    <name evidence="2" type="ORF">EDD27_10076</name>
</gene>
<dbReference type="RefSeq" id="WP_164904136.1">
    <property type="nucleotide sequence ID" value="NZ_SAUN01000001.1"/>
</dbReference>
<dbReference type="Proteomes" id="UP000284824">
    <property type="component" value="Unassembled WGS sequence"/>
</dbReference>
<reference evidence="2 3" key="1">
    <citation type="submission" date="2019-01" db="EMBL/GenBank/DDBJ databases">
        <title>Sequencing the genomes of 1000 actinobacteria strains.</title>
        <authorList>
            <person name="Klenk H.-P."/>
        </authorList>
    </citation>
    <scope>NUCLEOTIDE SEQUENCE [LARGE SCALE GENOMIC DNA]</scope>
    <source>
        <strain evidence="2 3">DSM 43925</strain>
    </source>
</reference>
<dbReference type="SUPFAM" id="SSF51735">
    <property type="entry name" value="NAD(P)-binding Rossmann-fold domains"/>
    <property type="match status" value="1"/>
</dbReference>
<feature type="domain" description="NAD-dependent epimerase/dehydratase" evidence="1">
    <location>
        <begin position="3"/>
        <end position="200"/>
    </location>
</feature>
<dbReference type="InterPro" id="IPR001509">
    <property type="entry name" value="Epimerase_deHydtase"/>
</dbReference>
<dbReference type="Pfam" id="PF01370">
    <property type="entry name" value="Epimerase"/>
    <property type="match status" value="1"/>
</dbReference>
<evidence type="ECO:0000259" key="1">
    <source>
        <dbReference type="Pfam" id="PF01370"/>
    </source>
</evidence>
<dbReference type="EMBL" id="SAUN01000001">
    <property type="protein sequence ID" value="RVX47154.1"/>
    <property type="molecule type" value="Genomic_DNA"/>
</dbReference>
<protein>
    <submittedName>
        <fullName evidence="2">Nucleoside-diphosphate-sugar epimerase</fullName>
    </submittedName>
</protein>
<evidence type="ECO:0000313" key="2">
    <source>
        <dbReference type="EMBL" id="RVX47154.1"/>
    </source>
</evidence>
<accession>A0A438MN04</accession>
<dbReference type="InterPro" id="IPR036291">
    <property type="entry name" value="NAD(P)-bd_dom_sf"/>
</dbReference>
<dbReference type="PANTHER" id="PTHR48079:SF6">
    <property type="entry name" value="NAD(P)-BINDING DOMAIN-CONTAINING PROTEIN-RELATED"/>
    <property type="match status" value="1"/>
</dbReference>
<proteinExistence type="predicted"/>
<dbReference type="AlphaFoldDB" id="A0A438MN04"/>
<sequence>MKVLVAGGTGYIGAAVVERLVERGHEVVAFVRPAAGGARRVPAAAEERYGDLADASTLQAAISADIDAIVHAGHLTGEYGTDLATIAALAGSGKKVVYVSGVWVLGETDGADEDSPARPIPLVAYRHEVERLVLDGGGSVVRPGVVYGRGAGIPALLRVQAAQRGTGVYVHAGGEPPTWTFVHVDDLAELIVTAVEKGEAAVYHGVSEEAVPMTAVAEAAARSAGVKETAEPWPLEEAADVLGEGFAHALSISQRVSAARTREALGWNPARPGVVADLAEGSYAE</sequence>
<dbReference type="PANTHER" id="PTHR48079">
    <property type="entry name" value="PROTEIN YEEZ"/>
    <property type="match status" value="1"/>
</dbReference>
<dbReference type="Gene3D" id="3.40.50.720">
    <property type="entry name" value="NAD(P)-binding Rossmann-like Domain"/>
    <property type="match status" value="1"/>
</dbReference>
<dbReference type="GO" id="GO:0005737">
    <property type="term" value="C:cytoplasm"/>
    <property type="evidence" value="ECO:0007669"/>
    <property type="project" value="TreeGrafter"/>
</dbReference>
<dbReference type="GO" id="GO:0004029">
    <property type="term" value="F:aldehyde dehydrogenase (NAD+) activity"/>
    <property type="evidence" value="ECO:0007669"/>
    <property type="project" value="TreeGrafter"/>
</dbReference>
<keyword evidence="3" id="KW-1185">Reference proteome</keyword>
<dbReference type="InterPro" id="IPR051783">
    <property type="entry name" value="NAD(P)-dependent_oxidoreduct"/>
</dbReference>
<evidence type="ECO:0000313" key="3">
    <source>
        <dbReference type="Proteomes" id="UP000284824"/>
    </source>
</evidence>
<name>A0A438MN04_9ACTN</name>